<evidence type="ECO:0000256" key="4">
    <source>
        <dbReference type="ARBA" id="ARBA00022676"/>
    </source>
</evidence>
<evidence type="ECO:0000256" key="12">
    <source>
        <dbReference type="SAM" id="Phobius"/>
    </source>
</evidence>
<feature type="compositionally biased region" description="Basic and acidic residues" evidence="11">
    <location>
        <begin position="1"/>
        <end position="10"/>
    </location>
</feature>
<feature type="transmembrane region" description="Helical" evidence="12">
    <location>
        <begin position="1603"/>
        <end position="1628"/>
    </location>
</feature>
<keyword evidence="5" id="KW-0808">Transferase</keyword>
<dbReference type="RefSeq" id="XP_003673153.1">
    <property type="nucleotide sequence ID" value="XM_003673105.1"/>
</dbReference>
<evidence type="ECO:0000256" key="11">
    <source>
        <dbReference type="SAM" id="MobiDB-lite"/>
    </source>
</evidence>
<evidence type="ECO:0000256" key="6">
    <source>
        <dbReference type="ARBA" id="ARBA00022692"/>
    </source>
</evidence>
<feature type="domain" description="1,3-beta-glucan synthase component FKS1-like" evidence="13">
    <location>
        <begin position="264"/>
        <end position="376"/>
    </location>
</feature>
<dbReference type="Pfam" id="PF23605">
    <property type="entry name" value="FKS1_dom2"/>
    <property type="match status" value="1"/>
</dbReference>
<evidence type="ECO:0000256" key="5">
    <source>
        <dbReference type="ARBA" id="ARBA00022679"/>
    </source>
</evidence>
<dbReference type="InterPro" id="IPR003440">
    <property type="entry name" value="Glyco_trans_48_dom"/>
</dbReference>
<feature type="compositionally biased region" description="Polar residues" evidence="11">
    <location>
        <begin position="76"/>
        <end position="92"/>
    </location>
</feature>
<proteinExistence type="inferred from homology"/>
<feature type="compositionally biased region" description="Polar residues" evidence="11">
    <location>
        <begin position="27"/>
        <end position="49"/>
    </location>
</feature>
<dbReference type="Pfam" id="PF14288">
    <property type="entry name" value="FKS1_dom1"/>
    <property type="match status" value="1"/>
</dbReference>
<evidence type="ECO:0000256" key="7">
    <source>
        <dbReference type="ARBA" id="ARBA00022989"/>
    </source>
</evidence>
<feature type="transmembrane region" description="Helical" evidence="12">
    <location>
        <begin position="1762"/>
        <end position="1782"/>
    </location>
</feature>
<gene>
    <name evidence="14" type="primary">NCAS0A02040</name>
    <name evidence="14" type="ordered locus">NCAS_0A02040</name>
</gene>
<evidence type="ECO:0000313" key="14">
    <source>
        <dbReference type="EMBL" id="CCC66762.1"/>
    </source>
</evidence>
<dbReference type="GO" id="GO:0003843">
    <property type="term" value="F:1,3-beta-D-glucan synthase activity"/>
    <property type="evidence" value="ECO:0007669"/>
    <property type="project" value="UniProtKB-EC"/>
</dbReference>
<dbReference type="GO" id="GO:0051278">
    <property type="term" value="P:fungal-type cell wall polysaccharide biosynthetic process"/>
    <property type="evidence" value="ECO:0007669"/>
    <property type="project" value="TreeGrafter"/>
</dbReference>
<comment type="subcellular location">
    <subcellularLocation>
        <location evidence="1">Membrane</location>
        <topology evidence="1">Multi-pass membrane protein</topology>
    </subcellularLocation>
</comment>
<evidence type="ECO:0000256" key="8">
    <source>
        <dbReference type="ARBA" id="ARBA00023136"/>
    </source>
</evidence>
<dbReference type="PANTHER" id="PTHR12741:SF48">
    <property type="entry name" value="1,3-BETA-GLUCAN SYNTHASE COMPONENT FKS1-RELATED"/>
    <property type="match status" value="1"/>
</dbReference>
<keyword evidence="7 12" id="KW-1133">Transmembrane helix</keyword>
<dbReference type="OMA" id="TVSMQRY"/>
<evidence type="ECO:0000313" key="15">
    <source>
        <dbReference type="Proteomes" id="UP000001640"/>
    </source>
</evidence>
<reference evidence="14 15" key="1">
    <citation type="journal article" date="2011" name="Proc. Natl. Acad. Sci. U.S.A.">
        <title>Evolutionary erosion of yeast sex chromosomes by mating-type switching accidents.</title>
        <authorList>
            <person name="Gordon J.L."/>
            <person name="Armisen D."/>
            <person name="Proux-Wera E."/>
            <person name="Oheigeartaigh S.S."/>
            <person name="Byrne K.P."/>
            <person name="Wolfe K.H."/>
        </authorList>
    </citation>
    <scope>NUCLEOTIDE SEQUENCE [LARGE SCALE GENOMIC DNA]</scope>
    <source>
        <strain evidence="15">ATCC 76901 / BCRC 22586 / CBS 4309 / NBRC 1992 / NRRL Y-12630</strain>
    </source>
</reference>
<evidence type="ECO:0000256" key="2">
    <source>
        <dbReference type="ARBA" id="ARBA00009040"/>
    </source>
</evidence>
<dbReference type="STRING" id="1064592.G0V5M4"/>
<evidence type="ECO:0000256" key="10">
    <source>
        <dbReference type="ARBA" id="ARBA00047777"/>
    </source>
</evidence>
<reference key="2">
    <citation type="submission" date="2011-08" db="EMBL/GenBank/DDBJ databases">
        <title>Genome sequence of Naumovozyma castellii.</title>
        <authorList>
            <person name="Gordon J.L."/>
            <person name="Armisen D."/>
            <person name="Proux-Wera E."/>
            <person name="OhEigeartaigh S.S."/>
            <person name="Byrne K.P."/>
            <person name="Wolfe K.H."/>
        </authorList>
    </citation>
    <scope>NUCLEOTIDE SEQUENCE</scope>
    <source>
        <strain>Type strain:CBS 4309</strain>
    </source>
</reference>
<feature type="transmembrane region" description="Helical" evidence="12">
    <location>
        <begin position="1525"/>
        <end position="1544"/>
    </location>
</feature>
<dbReference type="HOGENOM" id="CLU_000844_0_1_1"/>
<dbReference type="eggNOG" id="KOG0916">
    <property type="taxonomic scope" value="Eukaryota"/>
</dbReference>
<dbReference type="GO" id="GO:0000148">
    <property type="term" value="C:1,3-beta-D-glucan synthase complex"/>
    <property type="evidence" value="ECO:0007669"/>
    <property type="project" value="InterPro"/>
</dbReference>
<dbReference type="KEGG" id="ncs:NCAS_0A02040"/>
<evidence type="ECO:0000256" key="9">
    <source>
        <dbReference type="ARBA" id="ARBA00031935"/>
    </source>
</evidence>
<feature type="region of interest" description="Disordered" evidence="11">
    <location>
        <begin position="76"/>
        <end position="95"/>
    </location>
</feature>
<feature type="transmembrane region" description="Helical" evidence="12">
    <location>
        <begin position="1564"/>
        <end position="1591"/>
    </location>
</feature>
<feature type="transmembrane region" description="Helical" evidence="12">
    <location>
        <begin position="529"/>
        <end position="554"/>
    </location>
</feature>
<organism evidence="14 15">
    <name type="scientific">Naumovozyma castellii</name>
    <name type="common">Yeast</name>
    <name type="synonym">Saccharomyces castellii</name>
    <dbReference type="NCBI Taxonomy" id="27288"/>
    <lineage>
        <taxon>Eukaryota</taxon>
        <taxon>Fungi</taxon>
        <taxon>Dikarya</taxon>
        <taxon>Ascomycota</taxon>
        <taxon>Saccharomycotina</taxon>
        <taxon>Saccharomycetes</taxon>
        <taxon>Saccharomycetales</taxon>
        <taxon>Saccharomycetaceae</taxon>
        <taxon>Naumovozyma</taxon>
    </lineage>
</organism>
<dbReference type="PANTHER" id="PTHR12741">
    <property type="entry name" value="LYST-INTERACTING PROTEIN LIP5 DOPAMINE RESPONSIVE PROTEIN DRG-1"/>
    <property type="match status" value="1"/>
</dbReference>
<evidence type="ECO:0000256" key="1">
    <source>
        <dbReference type="ARBA" id="ARBA00004141"/>
    </source>
</evidence>
<dbReference type="SMART" id="SM01205">
    <property type="entry name" value="FKS1_dom1"/>
    <property type="match status" value="1"/>
</dbReference>
<dbReference type="Proteomes" id="UP000001640">
    <property type="component" value="Chromosome 1"/>
</dbReference>
<dbReference type="GO" id="GO:0006075">
    <property type="term" value="P:(1-&gt;3)-beta-D-glucan biosynthetic process"/>
    <property type="evidence" value="ECO:0007669"/>
    <property type="project" value="InterPro"/>
</dbReference>
<dbReference type="EMBL" id="HE576752">
    <property type="protein sequence ID" value="CCC66762.1"/>
    <property type="molecule type" value="Genomic_DNA"/>
</dbReference>
<comment type="similarity">
    <text evidence="2">Belongs to the glycosyltransferase 48 family.</text>
</comment>
<feature type="region of interest" description="Disordered" evidence="11">
    <location>
        <begin position="1"/>
        <end position="70"/>
    </location>
</feature>
<sequence length="1837" mass="211184">MSYHDRDVHNQEPTIDQYGQPIYPQDDSYSQDGESHQEQYMNENYSDFSSFAAPNGAHNNTNSASTYDDSYGGQYTSSQVSYSEQTGTSTPVFGSGPFNMPDGLNVGLPNDPYPAWTADEDAPVNIEQIEDIFIDLTNKFGFQRDSMRNIFDHFMTLLDSRASRMTPAQALISLHADYIGGDTSNYKKWYFAAQLDMDDEIGFRNVKMGKLSRKARKAKKSNKKAIKHSSPEAVEATLQQLEGDNSLQAADYRWKAKMSSLSPEEMVRQLALYLLCWGEANQVRFTSECLCFIYKCAYDYYQSPECQQRTQPLPEGDYLNRIISPLYHFLRDQVYEVADNRYIKRERDHNKVIGYDDVNQLFWYPEGIAKIIMEDGRKLIDLPSEDRYLRLGDVIWGNVFFKTYKETRTWLHMVTNFNRIWIMHISVYWMYVAYNAPTLYTHNYQQLVDNQPLASYRWATAALGGTVASLIQLVATLCEWTFVPRNWAGAQHLSRRFMFLFFIFAANFAPVLFVFIYEKDTVYSKAGYIVGIVMFFVAVVTMVYFSVMPLGGLFTSYMNKSSRRYVASQTFTASFAPLKGIDRWLSYLVWVVVFGAKYAESYYFLILSLRDPIRILSTMTMRCTGEYWWGAKLCKHQSKIVLGLMIATDFILFFLDTYLWYIIVNTIFSVGKSFYLGISVLTPWRNIFTRLPKRIYMKILATSHAQVKYKPKVLISQVWNAIIISMYREHLLAIDHVQKLLYHQVLSEVQGKRSLRAPTFFTSQDGKSIEGEFFPKDSEAERRISFFAQSLTIPIKEPLPIDNMPTFTVLTPHYSERILLSLREIIREDDQFSRVTLLEYLKQLHPLEWDCFVKDTKILAEETAIYEGNEEETDKDDAMKSEIDDLPFYCIGFKSAAPEYTLRTRIWASLRSQTLYRTVSGFMNYSRAIKLLYRVENPEIVQMFGGNAEGLERELEKMTRRKFKFLVSMQRLAKFKPHELENAEFLLRAYPDLQIAYLDEEPPLNEGEEPRIYSALIDGHCEILENGRRRPKFRVQLSGNPILGDGKSDNQNHALIFYRGEYIQLIDANQDNYLEECLKIRSVLSEFEEIYAEPFNPYIPGMKYEEQTTNHPVAIVGAREYIFSENSGVLGDVAAGKEQTFGTLFARTLSQIGGKLHYGHPDFINATFMTTRGGVSKAQKGLHLNEDIYAGMNAMLRGGRIKHCEYYQCGKGRDLGFGTILNFTTKIGAGMGEQMLSREYYYLGTQLPIDRFLSFYYAHPGFHLNNLFIQLSLQMFMLTLVNLHALAHESIICLYDRNKPITDVQYPLGCYNLAPVNDWVRRYTLSIFIVFFIAFVPIIVQELIERGLWKAILRFFRHLLSLSPMFEVFAGQIYSSALMSDLTVGGARYIATGRGFATSRIPFSILYSRFAGSAIYMGARSMLMLLFGTVANWNVCLLWFWASLTSLLFSPFIFNPHQFSWQDFFLDYRDFIRWLSRGNSKYHKNSWIGYIRMSRSRITGFKRKLTGDESEKGAGDASRAHRINLILGEVFPCTVYAAGCFIAFTFINAQTGVKTTHDDRVNSVLRLIICTLAPIGIDMAVLLMCLAMSCCSGVLGMCCKRTGAVMAAIAHGTAVIAHVGFFIVMWVLEGFNFIRMLMGVIACIQCQRFIFQCTTVFLLSREFKHDHANTAFWNGQWNSNGMHWTQPTREFLAKVIELSEFAADFVLGHIILFCQLPILCIPTIDKLHSIMLFWLRPSRQIRPPIFSLKQTRLRRRMVMKYSMLYILILIAFAGCIIGPAVAGSRVHRDFGTSLTGITHNLFQPRHVNNNDTGTGIATYSGHYYTITPSMRTWSTKN</sequence>
<keyword evidence="8 12" id="KW-0472">Membrane</keyword>
<keyword evidence="6 12" id="KW-0812">Transmembrane</keyword>
<feature type="transmembrane region" description="Helical" evidence="12">
    <location>
        <begin position="1323"/>
        <end position="1344"/>
    </location>
</feature>
<comment type="catalytic activity">
    <reaction evidence="10">
        <text>[(1-&gt;3)-beta-D-glucosyl](n) + UDP-alpha-D-glucose = [(1-&gt;3)-beta-D-glucosyl](n+1) + UDP + H(+)</text>
        <dbReference type="Rhea" id="RHEA:21476"/>
        <dbReference type="Rhea" id="RHEA-COMP:11146"/>
        <dbReference type="Rhea" id="RHEA-COMP:14303"/>
        <dbReference type="ChEBI" id="CHEBI:15378"/>
        <dbReference type="ChEBI" id="CHEBI:37671"/>
        <dbReference type="ChEBI" id="CHEBI:58223"/>
        <dbReference type="ChEBI" id="CHEBI:58885"/>
        <dbReference type="EC" id="2.4.1.34"/>
    </reaction>
</comment>
<feature type="transmembrane region" description="Helical" evidence="12">
    <location>
        <begin position="417"/>
        <end position="436"/>
    </location>
</feature>
<keyword evidence="15" id="KW-1185">Reference proteome</keyword>
<feature type="transmembrane region" description="Helical" evidence="12">
    <location>
        <begin position="640"/>
        <end position="661"/>
    </location>
</feature>
<dbReference type="Pfam" id="PF02364">
    <property type="entry name" value="Glucan_synthase"/>
    <property type="match status" value="1"/>
</dbReference>
<dbReference type="GO" id="GO:0005886">
    <property type="term" value="C:plasma membrane"/>
    <property type="evidence" value="ECO:0007669"/>
    <property type="project" value="TreeGrafter"/>
</dbReference>
<feature type="compositionally biased region" description="Polar residues" evidence="11">
    <location>
        <begin position="57"/>
        <end position="70"/>
    </location>
</feature>
<dbReference type="InterPro" id="IPR056261">
    <property type="entry name" value="FKS1-like_dom2"/>
</dbReference>
<name>G0V5M4_NAUCA</name>
<accession>G0V5M4</accession>
<dbReference type="InParanoid" id="G0V5M4"/>
<evidence type="ECO:0000259" key="13">
    <source>
        <dbReference type="SMART" id="SM01205"/>
    </source>
</evidence>
<keyword evidence="4" id="KW-0328">Glycosyltransferase</keyword>
<feature type="transmembrane region" description="Helical" evidence="12">
    <location>
        <begin position="456"/>
        <end position="477"/>
    </location>
</feature>
<dbReference type="EC" id="2.4.1.34" evidence="3"/>
<dbReference type="InterPro" id="IPR026899">
    <property type="entry name" value="FKS1-like_dom1"/>
</dbReference>
<dbReference type="OrthoDB" id="1880850at2759"/>
<protein>
    <recommendedName>
        <fullName evidence="3">1,3-beta-glucan synthase</fullName>
        <ecNumber evidence="3">2.4.1.34</ecNumber>
    </recommendedName>
    <alternativeName>
        <fullName evidence="9">1,3-beta-D-glucan-UDP glucosyltransferase</fullName>
    </alternativeName>
</protein>
<evidence type="ECO:0000256" key="3">
    <source>
        <dbReference type="ARBA" id="ARBA00012589"/>
    </source>
</evidence>
<dbReference type="GeneID" id="96900251"/>
<feature type="transmembrane region" description="Helical" evidence="12">
    <location>
        <begin position="497"/>
        <end position="517"/>
    </location>
</feature>